<evidence type="ECO:0000313" key="2">
    <source>
        <dbReference type="EMBL" id="EJK75199.1"/>
    </source>
</evidence>
<dbReference type="EMBL" id="AGNL01003073">
    <property type="protein sequence ID" value="EJK75199.1"/>
    <property type="molecule type" value="Genomic_DNA"/>
</dbReference>
<reference evidence="2 3" key="1">
    <citation type="journal article" date="2012" name="Genome Biol.">
        <title>Genome and low-iron response of an oceanic diatom adapted to chronic iron limitation.</title>
        <authorList>
            <person name="Lommer M."/>
            <person name="Specht M."/>
            <person name="Roy A.S."/>
            <person name="Kraemer L."/>
            <person name="Andreson R."/>
            <person name="Gutowska M.A."/>
            <person name="Wolf J."/>
            <person name="Bergner S.V."/>
            <person name="Schilhabel M.B."/>
            <person name="Klostermeier U.C."/>
            <person name="Beiko R.G."/>
            <person name="Rosenstiel P."/>
            <person name="Hippler M."/>
            <person name="Laroche J."/>
        </authorList>
    </citation>
    <scope>NUCLEOTIDE SEQUENCE [LARGE SCALE GENOMIC DNA]</scope>
    <source>
        <strain evidence="2 3">CCMP1005</strain>
    </source>
</reference>
<organism evidence="2 3">
    <name type="scientific">Thalassiosira oceanica</name>
    <name type="common">Marine diatom</name>
    <dbReference type="NCBI Taxonomy" id="159749"/>
    <lineage>
        <taxon>Eukaryota</taxon>
        <taxon>Sar</taxon>
        <taxon>Stramenopiles</taxon>
        <taxon>Ochrophyta</taxon>
        <taxon>Bacillariophyta</taxon>
        <taxon>Coscinodiscophyceae</taxon>
        <taxon>Thalassiosirophycidae</taxon>
        <taxon>Thalassiosirales</taxon>
        <taxon>Thalassiosiraceae</taxon>
        <taxon>Thalassiosira</taxon>
    </lineage>
</organism>
<comment type="caution">
    <text evidence="2">The sequence shown here is derived from an EMBL/GenBank/DDBJ whole genome shotgun (WGS) entry which is preliminary data.</text>
</comment>
<proteinExistence type="predicted"/>
<evidence type="ECO:0000256" key="1">
    <source>
        <dbReference type="SAM" id="MobiDB-lite"/>
    </source>
</evidence>
<feature type="compositionally biased region" description="Low complexity" evidence="1">
    <location>
        <begin position="98"/>
        <end position="112"/>
    </location>
</feature>
<accession>K0TDN5</accession>
<name>K0TDN5_THAOC</name>
<gene>
    <name evidence="2" type="ORF">THAOC_03082</name>
</gene>
<keyword evidence="3" id="KW-1185">Reference proteome</keyword>
<dbReference type="Proteomes" id="UP000266841">
    <property type="component" value="Unassembled WGS sequence"/>
</dbReference>
<protein>
    <submittedName>
        <fullName evidence="2">Uncharacterized protein</fullName>
    </submittedName>
</protein>
<feature type="region of interest" description="Disordered" evidence="1">
    <location>
        <begin position="32"/>
        <end position="126"/>
    </location>
</feature>
<dbReference type="AlphaFoldDB" id="K0TDN5"/>
<evidence type="ECO:0000313" key="3">
    <source>
        <dbReference type="Proteomes" id="UP000266841"/>
    </source>
</evidence>
<feature type="non-terminal residue" evidence="2">
    <location>
        <position position="1"/>
    </location>
</feature>
<sequence length="159" mass="17184">PDHPKIQPSKAYAAAPNMSVCNGRSPFHVTCHNMAGRGAPRPWVAKNDVRRTPARRSSRSDNRKPKKLANECNDSERMRPRRRAGAGAANRHTTPHCGTQAELAASAGAAGPTGDGRERAEASSVDTTLQKEFGVLTTLQGLRKPCVRPPSYLEHFGAH</sequence>